<sequence length="91" mass="9339">ALGGKWACTACIEGLAAVASAEGDAARAVRPWGSAAASRAALHAPLPPVDRPRRDAMLAELRRTLGDAAFEALWAEGQALTLEAAVEEAMA</sequence>
<dbReference type="EMBL" id="LJCR01002574">
    <property type="protein sequence ID" value="KPV48539.1"/>
    <property type="molecule type" value="Genomic_DNA"/>
</dbReference>
<accession>A0A0P9CZI6</accession>
<dbReference type="AlphaFoldDB" id="A0A0P9CZI6"/>
<comment type="caution">
    <text evidence="1">The sequence shown here is derived from an EMBL/GenBank/DDBJ whole genome shotgun (WGS) entry which is preliminary data.</text>
</comment>
<protein>
    <submittedName>
        <fullName evidence="1">Uncharacterized protein</fullName>
    </submittedName>
</protein>
<evidence type="ECO:0000313" key="2">
    <source>
        <dbReference type="Proteomes" id="UP000050509"/>
    </source>
</evidence>
<evidence type="ECO:0000313" key="1">
    <source>
        <dbReference type="EMBL" id="KPV48539.1"/>
    </source>
</evidence>
<organism evidence="1 2">
    <name type="scientific">Kouleothrix aurantiaca</name>
    <dbReference type="NCBI Taxonomy" id="186479"/>
    <lineage>
        <taxon>Bacteria</taxon>
        <taxon>Bacillati</taxon>
        <taxon>Chloroflexota</taxon>
        <taxon>Chloroflexia</taxon>
        <taxon>Chloroflexales</taxon>
        <taxon>Roseiflexineae</taxon>
        <taxon>Roseiflexaceae</taxon>
        <taxon>Kouleothrix</taxon>
    </lineage>
</organism>
<name>A0A0P9CZI6_9CHLR</name>
<proteinExistence type="predicted"/>
<reference evidence="1 2" key="1">
    <citation type="submission" date="2015-09" db="EMBL/GenBank/DDBJ databases">
        <title>Draft genome sequence of Kouleothrix aurantiaca JCM 19913.</title>
        <authorList>
            <person name="Hemp J."/>
        </authorList>
    </citation>
    <scope>NUCLEOTIDE SEQUENCE [LARGE SCALE GENOMIC DNA]</scope>
    <source>
        <strain evidence="1 2">COM-B</strain>
    </source>
</reference>
<keyword evidence="2" id="KW-1185">Reference proteome</keyword>
<feature type="non-terminal residue" evidence="1">
    <location>
        <position position="1"/>
    </location>
</feature>
<dbReference type="Proteomes" id="UP000050509">
    <property type="component" value="Unassembled WGS sequence"/>
</dbReference>
<gene>
    <name evidence="1" type="ORF">SE17_37520</name>
</gene>